<protein>
    <recommendedName>
        <fullName evidence="2">UPF0125 protein NSMM_340062</fullName>
    </recommendedName>
</protein>
<comment type="similarity">
    <text evidence="1 2">Belongs to the UPF0125 (RnfH) family.</text>
</comment>
<accession>A0A1G5SD48</accession>
<evidence type="ECO:0000313" key="3">
    <source>
        <dbReference type="EMBL" id="SCZ85126.1"/>
    </source>
</evidence>
<keyword evidence="4" id="KW-1185">Reference proteome</keyword>
<name>A0A1G5SD48_9PROT</name>
<dbReference type="OrthoDB" id="9796575at2"/>
<evidence type="ECO:0000256" key="1">
    <source>
        <dbReference type="ARBA" id="ARBA00010645"/>
    </source>
</evidence>
<dbReference type="STRING" id="51642.NSMM_340062"/>
<dbReference type="InterPro" id="IPR005346">
    <property type="entry name" value="RnfH"/>
</dbReference>
<gene>
    <name evidence="3" type="primary">rnfH</name>
    <name evidence="3" type="ORF">NSMM_340062</name>
</gene>
<dbReference type="SUPFAM" id="SSF54285">
    <property type="entry name" value="MoaD/ThiS"/>
    <property type="match status" value="1"/>
</dbReference>
<dbReference type="InterPro" id="IPR016155">
    <property type="entry name" value="Mopterin_synth/thiamin_S_b"/>
</dbReference>
<dbReference type="NCBIfam" id="NF002490">
    <property type="entry name" value="PRK01777.1"/>
    <property type="match status" value="1"/>
</dbReference>
<dbReference type="RefSeq" id="WP_090285148.1">
    <property type="nucleotide sequence ID" value="NZ_FMWO01000041.1"/>
</dbReference>
<dbReference type="Proteomes" id="UP000198729">
    <property type="component" value="Unassembled WGS sequence"/>
</dbReference>
<organism evidence="3 4">
    <name type="scientific">Nitrosomonas mobilis</name>
    <dbReference type="NCBI Taxonomy" id="51642"/>
    <lineage>
        <taxon>Bacteria</taxon>
        <taxon>Pseudomonadati</taxon>
        <taxon>Pseudomonadota</taxon>
        <taxon>Betaproteobacteria</taxon>
        <taxon>Nitrosomonadales</taxon>
        <taxon>Nitrosomonadaceae</taxon>
        <taxon>Nitrosomonas</taxon>
    </lineage>
</organism>
<dbReference type="PANTHER" id="PTHR37483:SF1">
    <property type="entry name" value="UPF0125 PROTEIN RATB"/>
    <property type="match status" value="1"/>
</dbReference>
<dbReference type="PANTHER" id="PTHR37483">
    <property type="entry name" value="UPF0125 PROTEIN RATB"/>
    <property type="match status" value="1"/>
</dbReference>
<dbReference type="AlphaFoldDB" id="A0A1G5SD48"/>
<sequence>MAHQPDPPTHIPIEITCAFPQHQFLKKLEVVAGTTIAQAIALSGIEKFLSDKNCTTQFVGVFGKRANMQTVLQANDRVEVYRPLAIDPKEKRRMRSAGRQKR</sequence>
<dbReference type="HAMAP" id="MF_00460">
    <property type="entry name" value="UPF0125_RnfH"/>
    <property type="match status" value="1"/>
</dbReference>
<dbReference type="InterPro" id="IPR037021">
    <property type="entry name" value="RnfH_sf"/>
</dbReference>
<dbReference type="Gene3D" id="3.10.20.280">
    <property type="entry name" value="RnfH-like"/>
    <property type="match status" value="1"/>
</dbReference>
<evidence type="ECO:0000313" key="4">
    <source>
        <dbReference type="Proteomes" id="UP000198729"/>
    </source>
</evidence>
<dbReference type="EMBL" id="FMWO01000041">
    <property type="protein sequence ID" value="SCZ85126.1"/>
    <property type="molecule type" value="Genomic_DNA"/>
</dbReference>
<evidence type="ECO:0000256" key="2">
    <source>
        <dbReference type="HAMAP-Rule" id="MF_00460"/>
    </source>
</evidence>
<dbReference type="Pfam" id="PF03658">
    <property type="entry name" value="Ub-RnfH"/>
    <property type="match status" value="1"/>
</dbReference>
<reference evidence="3 4" key="1">
    <citation type="submission" date="2016-10" db="EMBL/GenBank/DDBJ databases">
        <authorList>
            <person name="de Groot N.N."/>
        </authorList>
    </citation>
    <scope>NUCLEOTIDE SEQUENCE [LARGE SCALE GENOMIC DNA]</scope>
    <source>
        <strain evidence="3">1</strain>
    </source>
</reference>
<proteinExistence type="inferred from homology"/>